<keyword evidence="12 13" id="KW-0472">Membrane</keyword>
<gene>
    <name evidence="15" type="ORF">PHYBOEH_002155</name>
</gene>
<evidence type="ECO:0000256" key="8">
    <source>
        <dbReference type="ARBA" id="ARBA00022692"/>
    </source>
</evidence>
<sequence length="250" mass="26501">MLFCNAFMWCVYGCVANSIYPLVVVNCVGVTTSLVFSGIYYLWSSPQRRLYVRKLWVVAATGLLLATVYAAIGVQGGTNQSPRDVAAILGFMCVAANTCLFAAPLETMGKVIRTKSAASLPISLCIANLTSGALWSVMAICQDDMFVLVPNALGTVLSVVQVSLYIKYPPPPEIDAPLLRSKSSVVTSATKVKELRIKAAAQGAEFQPVPTKLSPIVISSGTEAKPLLMEGMPTSPFGESYGSHGVKVAA</sequence>
<dbReference type="GO" id="GO:0000139">
    <property type="term" value="C:Golgi membrane"/>
    <property type="evidence" value="ECO:0007669"/>
    <property type="project" value="UniProtKB-SubCell"/>
</dbReference>
<keyword evidence="5" id="KW-0813">Transport</keyword>
<evidence type="ECO:0000256" key="14">
    <source>
        <dbReference type="SAM" id="SignalP"/>
    </source>
</evidence>
<dbReference type="GO" id="GO:0005886">
    <property type="term" value="C:plasma membrane"/>
    <property type="evidence" value="ECO:0007669"/>
    <property type="project" value="UniProtKB-SubCell"/>
</dbReference>
<organism evidence="15 16">
    <name type="scientific">Phytophthora boehmeriae</name>
    <dbReference type="NCBI Taxonomy" id="109152"/>
    <lineage>
        <taxon>Eukaryota</taxon>
        <taxon>Sar</taxon>
        <taxon>Stramenopiles</taxon>
        <taxon>Oomycota</taxon>
        <taxon>Peronosporomycetes</taxon>
        <taxon>Peronosporales</taxon>
        <taxon>Peronosporaceae</taxon>
        <taxon>Phytophthora</taxon>
    </lineage>
</organism>
<accession>A0A8T1WXI0</accession>
<evidence type="ECO:0000256" key="6">
    <source>
        <dbReference type="ARBA" id="ARBA00022475"/>
    </source>
</evidence>
<keyword evidence="8 13" id="KW-0812">Transmembrane</keyword>
<feature type="transmembrane region" description="Helical" evidence="13">
    <location>
        <begin position="20"/>
        <end position="43"/>
    </location>
</feature>
<comment type="subcellular location">
    <subcellularLocation>
        <location evidence="1">Cell membrane</location>
        <topology evidence="1">Multi-pass membrane protein</topology>
    </subcellularLocation>
    <subcellularLocation>
        <location evidence="2">Golgi apparatus membrane</location>
        <topology evidence="2">Multi-pass membrane protein</topology>
    </subcellularLocation>
</comment>
<dbReference type="EMBL" id="JAGDFL010000151">
    <property type="protein sequence ID" value="KAG7396543.1"/>
    <property type="molecule type" value="Genomic_DNA"/>
</dbReference>
<feature type="transmembrane region" description="Helical" evidence="13">
    <location>
        <begin position="86"/>
        <end position="105"/>
    </location>
</feature>
<dbReference type="InterPro" id="IPR047664">
    <property type="entry name" value="SWEET"/>
</dbReference>
<evidence type="ECO:0000256" key="11">
    <source>
        <dbReference type="ARBA" id="ARBA00023034"/>
    </source>
</evidence>
<dbReference type="OrthoDB" id="409725at2759"/>
<evidence type="ECO:0000256" key="7">
    <source>
        <dbReference type="ARBA" id="ARBA00022597"/>
    </source>
</evidence>
<comment type="caution">
    <text evidence="15">The sequence shown here is derived from an EMBL/GenBank/DDBJ whole genome shotgun (WGS) entry which is preliminary data.</text>
</comment>
<evidence type="ECO:0000256" key="2">
    <source>
        <dbReference type="ARBA" id="ARBA00004653"/>
    </source>
</evidence>
<comment type="similarity">
    <text evidence="3">Belongs to the SWEET sugar transporter family.</text>
</comment>
<dbReference type="Pfam" id="PF03083">
    <property type="entry name" value="MtN3_slv"/>
    <property type="match status" value="1"/>
</dbReference>
<keyword evidence="11" id="KW-0333">Golgi apparatus</keyword>
<evidence type="ECO:0000256" key="13">
    <source>
        <dbReference type="SAM" id="Phobius"/>
    </source>
</evidence>
<keyword evidence="10 13" id="KW-1133">Transmembrane helix</keyword>
<keyword evidence="14" id="KW-0732">Signal</keyword>
<dbReference type="InterPro" id="IPR004316">
    <property type="entry name" value="SWEET_rpt"/>
</dbReference>
<evidence type="ECO:0000256" key="5">
    <source>
        <dbReference type="ARBA" id="ARBA00022448"/>
    </source>
</evidence>
<dbReference type="PANTHER" id="PTHR10791:SF30">
    <property type="entry name" value="SUGAR TRANSPORTER SWEET1"/>
    <property type="match status" value="1"/>
</dbReference>
<evidence type="ECO:0000313" key="15">
    <source>
        <dbReference type="EMBL" id="KAG7396543.1"/>
    </source>
</evidence>
<keyword evidence="6" id="KW-1003">Cell membrane</keyword>
<evidence type="ECO:0000256" key="3">
    <source>
        <dbReference type="ARBA" id="ARBA00007809"/>
    </source>
</evidence>
<evidence type="ECO:0000256" key="4">
    <source>
        <dbReference type="ARBA" id="ARBA00021741"/>
    </source>
</evidence>
<evidence type="ECO:0000256" key="10">
    <source>
        <dbReference type="ARBA" id="ARBA00022989"/>
    </source>
</evidence>
<reference evidence="15" key="1">
    <citation type="submission" date="2021-02" db="EMBL/GenBank/DDBJ databases">
        <authorList>
            <person name="Palmer J.M."/>
        </authorList>
    </citation>
    <scope>NUCLEOTIDE SEQUENCE</scope>
    <source>
        <strain evidence="15">SCRP23</strain>
    </source>
</reference>
<dbReference type="FunFam" id="1.20.1280.290:FF:000004">
    <property type="entry name" value="Sugar transporter SWEET"/>
    <property type="match status" value="1"/>
</dbReference>
<evidence type="ECO:0000256" key="1">
    <source>
        <dbReference type="ARBA" id="ARBA00004651"/>
    </source>
</evidence>
<keyword evidence="9" id="KW-0677">Repeat</keyword>
<proteinExistence type="inferred from homology"/>
<feature type="transmembrane region" description="Helical" evidence="13">
    <location>
        <begin position="55"/>
        <end position="74"/>
    </location>
</feature>
<dbReference type="Proteomes" id="UP000693981">
    <property type="component" value="Unassembled WGS sequence"/>
</dbReference>
<feature type="transmembrane region" description="Helical" evidence="13">
    <location>
        <begin position="117"/>
        <end position="140"/>
    </location>
</feature>
<keyword evidence="7" id="KW-0762">Sugar transport</keyword>
<evidence type="ECO:0000256" key="12">
    <source>
        <dbReference type="ARBA" id="ARBA00023136"/>
    </source>
</evidence>
<evidence type="ECO:0000256" key="9">
    <source>
        <dbReference type="ARBA" id="ARBA00022737"/>
    </source>
</evidence>
<protein>
    <recommendedName>
        <fullName evidence="4">Sugar transporter SWEET1</fullName>
    </recommendedName>
</protein>
<dbReference type="AlphaFoldDB" id="A0A8T1WXI0"/>
<dbReference type="PANTHER" id="PTHR10791">
    <property type="entry name" value="RAG1-ACTIVATING PROTEIN 1"/>
    <property type="match status" value="1"/>
</dbReference>
<keyword evidence="16" id="KW-1185">Reference proteome</keyword>
<evidence type="ECO:0000313" key="16">
    <source>
        <dbReference type="Proteomes" id="UP000693981"/>
    </source>
</evidence>
<name>A0A8T1WXI0_9STRA</name>
<feature type="chain" id="PRO_5035769436" description="Sugar transporter SWEET1" evidence="14">
    <location>
        <begin position="17"/>
        <end position="250"/>
    </location>
</feature>
<feature type="signal peptide" evidence="14">
    <location>
        <begin position="1"/>
        <end position="16"/>
    </location>
</feature>
<dbReference type="GO" id="GO:0051119">
    <property type="term" value="F:sugar transmembrane transporter activity"/>
    <property type="evidence" value="ECO:0007669"/>
    <property type="project" value="InterPro"/>
</dbReference>